<proteinExistence type="predicted"/>
<dbReference type="InterPro" id="IPR006175">
    <property type="entry name" value="YjgF/YER057c/UK114"/>
</dbReference>
<dbReference type="InterPro" id="IPR035959">
    <property type="entry name" value="RutC-like_sf"/>
</dbReference>
<evidence type="ECO:0000313" key="2">
    <source>
        <dbReference type="Proteomes" id="UP000326554"/>
    </source>
</evidence>
<dbReference type="Pfam" id="PF01042">
    <property type="entry name" value="Ribonuc_L-PSP"/>
    <property type="match status" value="1"/>
</dbReference>
<dbReference type="Gene3D" id="3.30.1330.40">
    <property type="entry name" value="RutC-like"/>
    <property type="match status" value="1"/>
</dbReference>
<reference evidence="1 2" key="1">
    <citation type="submission" date="2019-09" db="EMBL/GenBank/DDBJ databases">
        <authorList>
            <person name="Park J.-S."/>
            <person name="Choi H.-J."/>
        </authorList>
    </citation>
    <scope>NUCLEOTIDE SEQUENCE [LARGE SCALE GENOMIC DNA]</scope>
    <source>
        <strain evidence="1 2">176SS1-4</strain>
    </source>
</reference>
<dbReference type="CDD" id="cd00448">
    <property type="entry name" value="YjgF_YER057c_UK114_family"/>
    <property type="match status" value="1"/>
</dbReference>
<sequence>MDRSYVKGDWQQGRAFSPAVVTTGAQKIIWLAGHGAPRADDGTPLKGDFEAQCRQCFLNLERTLERAGGTLRDIVTMTVFVTDVRYTTPMTEIRTEIFGDDFPASAAITVTGFADPLMLIEIQGIAVVE</sequence>
<keyword evidence="2" id="KW-1185">Reference proteome</keyword>
<dbReference type="PANTHER" id="PTHR43857:SF1">
    <property type="entry name" value="YJGH FAMILY PROTEIN"/>
    <property type="match status" value="1"/>
</dbReference>
<comment type="caution">
    <text evidence="1">The sequence shown here is derived from an EMBL/GenBank/DDBJ whole genome shotgun (WGS) entry which is preliminary data.</text>
</comment>
<organism evidence="1 2">
    <name type="scientific">Histidinibacterium aquaticum</name>
    <dbReference type="NCBI Taxonomy" id="2613962"/>
    <lineage>
        <taxon>Bacteria</taxon>
        <taxon>Pseudomonadati</taxon>
        <taxon>Pseudomonadota</taxon>
        <taxon>Alphaproteobacteria</taxon>
        <taxon>Rhodobacterales</taxon>
        <taxon>Paracoccaceae</taxon>
        <taxon>Histidinibacterium</taxon>
    </lineage>
</organism>
<gene>
    <name evidence="1" type="ORF">F3S47_09100</name>
</gene>
<dbReference type="SUPFAM" id="SSF55298">
    <property type="entry name" value="YjgF-like"/>
    <property type="match status" value="1"/>
</dbReference>
<dbReference type="EMBL" id="VYQE01000002">
    <property type="protein sequence ID" value="KAA9009389.1"/>
    <property type="molecule type" value="Genomic_DNA"/>
</dbReference>
<accession>A0A5J5GMA4</accession>
<protein>
    <submittedName>
        <fullName evidence="1">RidA family protein</fullName>
    </submittedName>
</protein>
<evidence type="ECO:0000313" key="1">
    <source>
        <dbReference type="EMBL" id="KAA9009389.1"/>
    </source>
</evidence>
<dbReference type="Proteomes" id="UP000326554">
    <property type="component" value="Unassembled WGS sequence"/>
</dbReference>
<dbReference type="RefSeq" id="WP_150444922.1">
    <property type="nucleotide sequence ID" value="NZ_VYQE01000002.1"/>
</dbReference>
<dbReference type="AlphaFoldDB" id="A0A5J5GMA4"/>
<dbReference type="PANTHER" id="PTHR43857">
    <property type="entry name" value="BLR7761 PROTEIN"/>
    <property type="match status" value="1"/>
</dbReference>
<name>A0A5J5GMA4_9RHOB</name>